<gene>
    <name evidence="3" type="ORF">CDV26_04315</name>
</gene>
<evidence type="ECO:0000313" key="4">
    <source>
        <dbReference type="Proteomes" id="UP000249910"/>
    </source>
</evidence>
<evidence type="ECO:0000313" key="3">
    <source>
        <dbReference type="EMBL" id="ASG67721.1"/>
    </source>
</evidence>
<evidence type="ECO:0000256" key="1">
    <source>
        <dbReference type="SAM" id="SignalP"/>
    </source>
</evidence>
<dbReference type="Pfam" id="PF09917">
    <property type="entry name" value="DUF2147"/>
    <property type="match status" value="1"/>
</dbReference>
<dbReference type="InterPro" id="IPR019223">
    <property type="entry name" value="DUF2147"/>
</dbReference>
<feature type="domain" description="DUF2147" evidence="2">
    <location>
        <begin position="29"/>
        <end position="168"/>
    </location>
</feature>
<name>A0ABM6LYS2_9GAMM</name>
<feature type="chain" id="PRO_5045589095" description="DUF2147 domain-containing protein" evidence="1">
    <location>
        <begin position="21"/>
        <end position="217"/>
    </location>
</feature>
<dbReference type="Gene3D" id="2.40.128.520">
    <property type="match status" value="1"/>
</dbReference>
<accession>A0ABM6LYS2</accession>
<feature type="signal peptide" evidence="1">
    <location>
        <begin position="1"/>
        <end position="20"/>
    </location>
</feature>
<protein>
    <recommendedName>
        <fullName evidence="2">DUF2147 domain-containing protein</fullName>
    </recommendedName>
</protein>
<dbReference type="Proteomes" id="UP000249910">
    <property type="component" value="Chromosome"/>
</dbReference>
<sequence>MVLKRTILIFSFICFASCYADEKKLLADGYWLQKNRSTKTNVSVIHAYNNNQGNLNAEIYVPLSNVDYGKIHTPIIYCKECGKGNAYGNKYDYSSGKDKYQGLEFVWNMKKKGSNKNNSKGPLYMNGAVLNPHDGKYYHVKARTIRYGKKIYVRAFWGPFGKTEYWERISKIEAKKIRELCGLTKNNVYPYEDKSGKVVNQKLFEVCSTRDFIKNPL</sequence>
<evidence type="ECO:0000259" key="2">
    <source>
        <dbReference type="Pfam" id="PF09917"/>
    </source>
</evidence>
<keyword evidence="1" id="KW-0732">Signal</keyword>
<proteinExistence type="predicted"/>
<dbReference type="EMBL" id="CP022132">
    <property type="protein sequence ID" value="ASG67721.1"/>
    <property type="molecule type" value="Genomic_DNA"/>
</dbReference>
<organism evidence="3 4">
    <name type="scientific">Francisella halioticida</name>
    <dbReference type="NCBI Taxonomy" id="549298"/>
    <lineage>
        <taxon>Bacteria</taxon>
        <taxon>Pseudomonadati</taxon>
        <taxon>Pseudomonadota</taxon>
        <taxon>Gammaproteobacteria</taxon>
        <taxon>Thiotrichales</taxon>
        <taxon>Francisellaceae</taxon>
        <taxon>Francisella</taxon>
    </lineage>
</organism>
<reference evidence="3 4" key="1">
    <citation type="submission" date="2017-06" db="EMBL/GenBank/DDBJ databases">
        <title>Complete genome of Francisella halioticida.</title>
        <authorList>
            <person name="Sjodin A."/>
        </authorList>
    </citation>
    <scope>NUCLEOTIDE SEQUENCE [LARGE SCALE GENOMIC DNA]</scope>
    <source>
        <strain evidence="3 4">DSM 23729</strain>
    </source>
</reference>
<keyword evidence="4" id="KW-1185">Reference proteome</keyword>